<evidence type="ECO:0000256" key="1">
    <source>
        <dbReference type="SAM" id="Phobius"/>
    </source>
</evidence>
<dbReference type="Pfam" id="PF00990">
    <property type="entry name" value="GGDEF"/>
    <property type="match status" value="1"/>
</dbReference>
<proteinExistence type="predicted"/>
<feature type="domain" description="GGDEF" evidence="3">
    <location>
        <begin position="110"/>
        <end position="241"/>
    </location>
</feature>
<dbReference type="EMBL" id="FWXR01000017">
    <property type="protein sequence ID" value="SMD00108.1"/>
    <property type="molecule type" value="Genomic_DNA"/>
</dbReference>
<dbReference type="Pfam" id="PF00563">
    <property type="entry name" value="EAL"/>
    <property type="match status" value="1"/>
</dbReference>
<dbReference type="InterPro" id="IPR043128">
    <property type="entry name" value="Rev_trsase/Diguanyl_cyclase"/>
</dbReference>
<keyword evidence="1" id="KW-1133">Transmembrane helix</keyword>
<dbReference type="PANTHER" id="PTHR44757">
    <property type="entry name" value="DIGUANYLATE CYCLASE DGCP"/>
    <property type="match status" value="1"/>
</dbReference>
<protein>
    <submittedName>
        <fullName evidence="4">Diguanylate cyclase/phosphodiesterase</fullName>
    </submittedName>
</protein>
<name>A0A1W2DSP8_9HYPH</name>
<dbReference type="PANTHER" id="PTHR44757:SF2">
    <property type="entry name" value="BIOFILM ARCHITECTURE MAINTENANCE PROTEIN MBAA"/>
    <property type="match status" value="1"/>
</dbReference>
<dbReference type="CDD" id="cd01948">
    <property type="entry name" value="EAL"/>
    <property type="match status" value="1"/>
</dbReference>
<dbReference type="NCBIfam" id="TIGR00254">
    <property type="entry name" value="GGDEF"/>
    <property type="match status" value="1"/>
</dbReference>
<dbReference type="SUPFAM" id="SSF55073">
    <property type="entry name" value="Nucleotide cyclase"/>
    <property type="match status" value="1"/>
</dbReference>
<feature type="domain" description="EAL" evidence="2">
    <location>
        <begin position="250"/>
        <end position="500"/>
    </location>
</feature>
<dbReference type="InterPro" id="IPR000160">
    <property type="entry name" value="GGDEF_dom"/>
</dbReference>
<dbReference type="AlphaFoldDB" id="A0A1W2DSP8"/>
<dbReference type="SMART" id="SM00052">
    <property type="entry name" value="EAL"/>
    <property type="match status" value="1"/>
</dbReference>
<dbReference type="PROSITE" id="PS50883">
    <property type="entry name" value="EAL"/>
    <property type="match status" value="1"/>
</dbReference>
<dbReference type="Gene3D" id="3.30.70.270">
    <property type="match status" value="1"/>
</dbReference>
<evidence type="ECO:0000313" key="4">
    <source>
        <dbReference type="EMBL" id="SMD00108.1"/>
    </source>
</evidence>
<dbReference type="PROSITE" id="PS51257">
    <property type="entry name" value="PROKAR_LIPOPROTEIN"/>
    <property type="match status" value="1"/>
</dbReference>
<evidence type="ECO:0000313" key="5">
    <source>
        <dbReference type="Proteomes" id="UP000192656"/>
    </source>
</evidence>
<keyword evidence="5" id="KW-1185">Reference proteome</keyword>
<evidence type="ECO:0000259" key="2">
    <source>
        <dbReference type="PROSITE" id="PS50883"/>
    </source>
</evidence>
<dbReference type="SUPFAM" id="SSF141868">
    <property type="entry name" value="EAL domain-like"/>
    <property type="match status" value="1"/>
</dbReference>
<sequence>MAFRKRAKRDAIALVAAGIVACVTASELEVFDHLPTGLLPDDIFAALLVIGALSVVYAWRRFSDLRLEAARRKDAEDRVEFLAFHDPLTGLYNRQFAETDFEPVYRDLGEQTALLSINLRGFKKVNDLLGHQGGDRLLKVVAGRLRTAFPKAFLMRMGGDEFCICMPAKSAEAAEAVAALAIEVISKPAGMDGHHVGIGASIGIYLDATKTRDLDEARHRAELAMHAAKKQGWNQARLYFEAMASELAERLRVEQELRQALREGTIMPYYQPLIHLADGSVHGFEALARWRDRTGEFVPPSLFIDIAENAGLITELFDQLLRRACRDAVTWPSSMILAFNLSPTQLSDSLLGERIVEILQETGLPPERLEIELTESAVVKEMDCAMRVIGDLRRIGIKIALDDFGTGFSSLSQLANIPFDKIKIDRSFVASFETNAKQMKIVRSIVGLGQGLGAATLAEGIELESQYKGLTLLGCEFGQGYLFAKAMPADEVAAFLAGSRGERLASEPFKRTA</sequence>
<feature type="transmembrane region" description="Helical" evidence="1">
    <location>
        <begin position="43"/>
        <end position="62"/>
    </location>
</feature>
<keyword evidence="1" id="KW-0472">Membrane</keyword>
<reference evidence="4 5" key="1">
    <citation type="submission" date="2017-04" db="EMBL/GenBank/DDBJ databases">
        <authorList>
            <person name="Afonso C.L."/>
            <person name="Miller P.J."/>
            <person name="Scott M.A."/>
            <person name="Spackman E."/>
            <person name="Goraichik I."/>
            <person name="Dimitrov K.M."/>
            <person name="Suarez D.L."/>
            <person name="Swayne D.E."/>
        </authorList>
    </citation>
    <scope>NUCLEOTIDE SEQUENCE [LARGE SCALE GENOMIC DNA]</scope>
    <source>
        <strain evidence="4 5">CGMCC 1.10972</strain>
    </source>
</reference>
<evidence type="ECO:0000259" key="3">
    <source>
        <dbReference type="PROSITE" id="PS50887"/>
    </source>
</evidence>
<accession>A0A1W2DSP8</accession>
<gene>
    <name evidence="4" type="ORF">SAMN06297251_11751</name>
</gene>
<dbReference type="STRING" id="937218.SAMN06297251_11751"/>
<dbReference type="InterPro" id="IPR035919">
    <property type="entry name" value="EAL_sf"/>
</dbReference>
<organism evidence="4 5">
    <name type="scientific">Fulvimarina manganoxydans</name>
    <dbReference type="NCBI Taxonomy" id="937218"/>
    <lineage>
        <taxon>Bacteria</taxon>
        <taxon>Pseudomonadati</taxon>
        <taxon>Pseudomonadota</taxon>
        <taxon>Alphaproteobacteria</taxon>
        <taxon>Hyphomicrobiales</taxon>
        <taxon>Aurantimonadaceae</taxon>
        <taxon>Fulvimarina</taxon>
    </lineage>
</organism>
<dbReference type="SMART" id="SM00267">
    <property type="entry name" value="GGDEF"/>
    <property type="match status" value="1"/>
</dbReference>
<dbReference type="Gene3D" id="3.20.20.450">
    <property type="entry name" value="EAL domain"/>
    <property type="match status" value="1"/>
</dbReference>
<dbReference type="InterPro" id="IPR001633">
    <property type="entry name" value="EAL_dom"/>
</dbReference>
<dbReference type="InterPro" id="IPR029787">
    <property type="entry name" value="Nucleotide_cyclase"/>
</dbReference>
<dbReference type="OrthoDB" id="9814202at2"/>
<dbReference type="Proteomes" id="UP000192656">
    <property type="component" value="Unassembled WGS sequence"/>
</dbReference>
<dbReference type="CDD" id="cd01949">
    <property type="entry name" value="GGDEF"/>
    <property type="match status" value="1"/>
</dbReference>
<dbReference type="InterPro" id="IPR052155">
    <property type="entry name" value="Biofilm_reg_signaling"/>
</dbReference>
<dbReference type="PROSITE" id="PS50887">
    <property type="entry name" value="GGDEF"/>
    <property type="match status" value="1"/>
</dbReference>
<dbReference type="RefSeq" id="WP_084411603.1">
    <property type="nucleotide sequence ID" value="NZ_FWXR01000017.1"/>
</dbReference>
<keyword evidence="1" id="KW-0812">Transmembrane</keyword>